<keyword evidence="2" id="KW-1185">Reference proteome</keyword>
<organism evidence="1 2">
    <name type="scientific">Luteimonas flava</name>
    <dbReference type="NCBI Taxonomy" id="3115822"/>
    <lineage>
        <taxon>Bacteria</taxon>
        <taxon>Pseudomonadati</taxon>
        <taxon>Pseudomonadota</taxon>
        <taxon>Gammaproteobacteria</taxon>
        <taxon>Lysobacterales</taxon>
        <taxon>Lysobacteraceae</taxon>
        <taxon>Luteimonas</taxon>
    </lineage>
</organism>
<dbReference type="EMBL" id="JAZHBM010000001">
    <property type="protein sequence ID" value="MEF3080776.1"/>
    <property type="molecule type" value="Genomic_DNA"/>
</dbReference>
<comment type="caution">
    <text evidence="1">The sequence shown here is derived from an EMBL/GenBank/DDBJ whole genome shotgun (WGS) entry which is preliminary data.</text>
</comment>
<evidence type="ECO:0000313" key="2">
    <source>
        <dbReference type="Proteomes" id="UP001358324"/>
    </source>
</evidence>
<gene>
    <name evidence="1" type="ORF">V3391_00915</name>
</gene>
<accession>A0ABU7W9Y8</accession>
<name>A0ABU7W9Y8_9GAMM</name>
<dbReference type="RefSeq" id="WP_332076543.1">
    <property type="nucleotide sequence ID" value="NZ_JAZHBM010000001.1"/>
</dbReference>
<sequence>MKKRVTRHPIPFNDPDGTPCVRVPLSNGKHFAELYADDYAALIARGITGNWQHTIPNRLSRTALRSYVQCHVPRGSPCDACKRHTALTVSRMILDAPKDRRIFYRDNNTLNLRRDNLQLREGYTRLERDALLPRIDGLNQTVSGGVA</sequence>
<protein>
    <submittedName>
        <fullName evidence="1">Uncharacterized protein</fullName>
    </submittedName>
</protein>
<reference evidence="1 2" key="1">
    <citation type="submission" date="2024-01" db="EMBL/GenBank/DDBJ databases">
        <title>Novel species of the genus Luteimonas isolated from rivers.</title>
        <authorList>
            <person name="Lu H."/>
        </authorList>
    </citation>
    <scope>NUCLEOTIDE SEQUENCE [LARGE SCALE GENOMIC DNA]</scope>
    <source>
        <strain evidence="1 2">SMYT11W</strain>
    </source>
</reference>
<evidence type="ECO:0000313" key="1">
    <source>
        <dbReference type="EMBL" id="MEF3080776.1"/>
    </source>
</evidence>
<proteinExistence type="predicted"/>
<dbReference type="Proteomes" id="UP001358324">
    <property type="component" value="Unassembled WGS sequence"/>
</dbReference>